<dbReference type="Proteomes" id="UP000614601">
    <property type="component" value="Unassembled WGS sequence"/>
</dbReference>
<name>A0A811KIN2_9BILA</name>
<sequence length="91" mass="10784">MTFLANPHAGYYDDVNKSYTTWWMNMNNFVDLVLSLISIVIFVYLYQQKCRVVKGKNTWFHQQMFIQIVLIHSFQLSTSLFFNVGRTDFGT</sequence>
<dbReference type="EMBL" id="CAJFDH010000003">
    <property type="protein sequence ID" value="CAD5216156.1"/>
    <property type="molecule type" value="Genomic_DNA"/>
</dbReference>
<accession>A0A811KIN2</accession>
<evidence type="ECO:0000313" key="3">
    <source>
        <dbReference type="Proteomes" id="UP000614601"/>
    </source>
</evidence>
<evidence type="ECO:0000313" key="2">
    <source>
        <dbReference type="EMBL" id="CAD5216156.1"/>
    </source>
</evidence>
<keyword evidence="1" id="KW-0812">Transmembrane</keyword>
<organism evidence="2 3">
    <name type="scientific">Bursaphelenchus okinawaensis</name>
    <dbReference type="NCBI Taxonomy" id="465554"/>
    <lineage>
        <taxon>Eukaryota</taxon>
        <taxon>Metazoa</taxon>
        <taxon>Ecdysozoa</taxon>
        <taxon>Nematoda</taxon>
        <taxon>Chromadorea</taxon>
        <taxon>Rhabditida</taxon>
        <taxon>Tylenchina</taxon>
        <taxon>Tylenchomorpha</taxon>
        <taxon>Aphelenchoidea</taxon>
        <taxon>Aphelenchoididae</taxon>
        <taxon>Bursaphelenchus</taxon>
    </lineage>
</organism>
<gene>
    <name evidence="2" type="ORF">BOKJ2_LOCUS6452</name>
</gene>
<dbReference type="AlphaFoldDB" id="A0A811KIN2"/>
<feature type="transmembrane region" description="Helical" evidence="1">
    <location>
        <begin position="29"/>
        <end position="46"/>
    </location>
</feature>
<keyword evidence="1" id="KW-1133">Transmembrane helix</keyword>
<evidence type="ECO:0000256" key="1">
    <source>
        <dbReference type="SAM" id="Phobius"/>
    </source>
</evidence>
<dbReference type="Proteomes" id="UP000783686">
    <property type="component" value="Unassembled WGS sequence"/>
</dbReference>
<keyword evidence="1" id="KW-0472">Membrane</keyword>
<reference evidence="2" key="1">
    <citation type="submission" date="2020-09" db="EMBL/GenBank/DDBJ databases">
        <authorList>
            <person name="Kikuchi T."/>
        </authorList>
    </citation>
    <scope>NUCLEOTIDE SEQUENCE</scope>
    <source>
        <strain evidence="2">SH1</strain>
    </source>
</reference>
<comment type="caution">
    <text evidence="2">The sequence shown here is derived from an EMBL/GenBank/DDBJ whole genome shotgun (WGS) entry which is preliminary data.</text>
</comment>
<dbReference type="EMBL" id="CAJFCW020000003">
    <property type="protein sequence ID" value="CAG9105383.1"/>
    <property type="molecule type" value="Genomic_DNA"/>
</dbReference>
<proteinExistence type="predicted"/>
<protein>
    <submittedName>
        <fullName evidence="2">Uncharacterized protein</fullName>
    </submittedName>
</protein>
<keyword evidence="3" id="KW-1185">Reference proteome</keyword>